<protein>
    <submittedName>
        <fullName evidence="7">O-antigen ligase domain-containing protein</fullName>
    </submittedName>
</protein>
<dbReference type="Pfam" id="PF04932">
    <property type="entry name" value="Wzy_C"/>
    <property type="match status" value="1"/>
</dbReference>
<feature type="transmembrane region" description="Helical" evidence="5">
    <location>
        <begin position="424"/>
        <end position="447"/>
    </location>
</feature>
<dbReference type="GO" id="GO:0016020">
    <property type="term" value="C:membrane"/>
    <property type="evidence" value="ECO:0007669"/>
    <property type="project" value="UniProtKB-SubCell"/>
</dbReference>
<reference evidence="7 8" key="1">
    <citation type="submission" date="2018-09" db="EMBL/GenBank/DDBJ databases">
        <title>Genome Sequence of Paenibacillus lautus Strain E7593-69, Azo Dye-Degrading Bacteria, Isolated from Commercial Tattoo Inks.</title>
        <authorList>
            <person name="Nho S.W."/>
            <person name="Kim S.-J."/>
            <person name="Kweon O."/>
            <person name="Cerniglia C.E."/>
        </authorList>
    </citation>
    <scope>NUCLEOTIDE SEQUENCE [LARGE SCALE GENOMIC DNA]</scope>
    <source>
        <strain evidence="7 8">E7593-69</strain>
    </source>
</reference>
<dbReference type="InterPro" id="IPR051533">
    <property type="entry name" value="WaaL-like"/>
</dbReference>
<keyword evidence="4 5" id="KW-0472">Membrane</keyword>
<evidence type="ECO:0000256" key="4">
    <source>
        <dbReference type="ARBA" id="ARBA00023136"/>
    </source>
</evidence>
<dbReference type="EMBL" id="CP032412">
    <property type="protein sequence ID" value="AYB46925.1"/>
    <property type="molecule type" value="Genomic_DNA"/>
</dbReference>
<dbReference type="PANTHER" id="PTHR37422:SF13">
    <property type="entry name" value="LIPOPOLYSACCHARIDE BIOSYNTHESIS PROTEIN PA4999-RELATED"/>
    <property type="match status" value="1"/>
</dbReference>
<evidence type="ECO:0000259" key="6">
    <source>
        <dbReference type="Pfam" id="PF04932"/>
    </source>
</evidence>
<dbReference type="RefSeq" id="WP_119850451.1">
    <property type="nucleotide sequence ID" value="NZ_CP032412.1"/>
</dbReference>
<feature type="transmembrane region" description="Helical" evidence="5">
    <location>
        <begin position="261"/>
        <end position="281"/>
    </location>
</feature>
<feature type="transmembrane region" description="Helical" evidence="5">
    <location>
        <begin position="217"/>
        <end position="235"/>
    </location>
</feature>
<keyword evidence="8" id="KW-1185">Reference proteome</keyword>
<dbReference type="PANTHER" id="PTHR37422">
    <property type="entry name" value="TEICHURONIC ACID BIOSYNTHESIS PROTEIN TUAE"/>
    <property type="match status" value="1"/>
</dbReference>
<feature type="transmembrane region" description="Helical" evidence="5">
    <location>
        <begin position="468"/>
        <end position="494"/>
    </location>
</feature>
<name>A0A385U038_PAELA</name>
<feature type="transmembrane region" description="Helical" evidence="5">
    <location>
        <begin position="293"/>
        <end position="322"/>
    </location>
</feature>
<evidence type="ECO:0000256" key="3">
    <source>
        <dbReference type="ARBA" id="ARBA00022989"/>
    </source>
</evidence>
<accession>A0A385U038</accession>
<evidence type="ECO:0000256" key="2">
    <source>
        <dbReference type="ARBA" id="ARBA00022692"/>
    </source>
</evidence>
<feature type="transmembrane region" description="Helical" evidence="5">
    <location>
        <begin position="334"/>
        <end position="352"/>
    </location>
</feature>
<dbReference type="KEGG" id="plw:D5F53_28025"/>
<feature type="transmembrane region" description="Helical" evidence="5">
    <location>
        <begin position="46"/>
        <end position="69"/>
    </location>
</feature>
<dbReference type="InterPro" id="IPR007016">
    <property type="entry name" value="O-antigen_ligase-rel_domated"/>
</dbReference>
<keyword evidence="3 5" id="KW-1133">Transmembrane helix</keyword>
<evidence type="ECO:0000256" key="5">
    <source>
        <dbReference type="SAM" id="Phobius"/>
    </source>
</evidence>
<keyword evidence="7" id="KW-0436">Ligase</keyword>
<gene>
    <name evidence="7" type="ORF">D5F53_28025</name>
</gene>
<organism evidence="7 8">
    <name type="scientific">Paenibacillus lautus</name>
    <name type="common">Bacillus lautus</name>
    <dbReference type="NCBI Taxonomy" id="1401"/>
    <lineage>
        <taxon>Bacteria</taxon>
        <taxon>Bacillati</taxon>
        <taxon>Bacillota</taxon>
        <taxon>Bacilli</taxon>
        <taxon>Bacillales</taxon>
        <taxon>Paenibacillaceae</taxon>
        <taxon>Paenibacillus</taxon>
    </lineage>
</organism>
<dbReference type="AlphaFoldDB" id="A0A385U038"/>
<evidence type="ECO:0000256" key="1">
    <source>
        <dbReference type="ARBA" id="ARBA00004141"/>
    </source>
</evidence>
<feature type="domain" description="O-antigen ligase-related" evidence="6">
    <location>
        <begin position="295"/>
        <end position="435"/>
    </location>
</feature>
<proteinExistence type="predicted"/>
<feature type="transmembrane region" description="Helical" evidence="5">
    <location>
        <begin position="187"/>
        <end position="205"/>
    </location>
</feature>
<keyword evidence="2 5" id="KW-0812">Transmembrane</keyword>
<dbReference type="GO" id="GO:0016874">
    <property type="term" value="F:ligase activity"/>
    <property type="evidence" value="ECO:0007669"/>
    <property type="project" value="UniProtKB-KW"/>
</dbReference>
<sequence length="503" mass="55947">MYTIVTFSKGHSIEKGEVGLEGQMGWLENMERIFGISGTRTAVGRWIHRLIVLACVIILGVMVGIVGSIGSLHIRLLECTLLILSMMLALHIYFKRPHALVPYSLLMWVMSPEMRRLLDWSFQSYTNTSMISMIPYCVSLTMLIPIIKNIKQLDRRIGLLLKIMGVALIYGFSIGFLKYGLSSVFDLLNYVVPFMVLAYVNVSRFAQDVRDKWMKSLGYLAVIVAVYGIYQYLALPPWDKFWMISSEMKSIGLPEPQKFRVFSLLNSPGPTGVFLALALAIMTVQKKWRAFGVVGVMLVAFALLLTLVRVGWIAYAVMVFAYFIRSQLKNKMQLLMLGVVIVLAYQFVLPVLPGSSQVTSRIDTFGSLEEDHSFNERLLFSTHIFSAVLANPVGMGLGSSGLGAKLTQNSDTLVAFDNGYLNVFYTFGLPLGVAVIILLGYLFVYLYKSSKAEKVYSPISFGAISAVLFLLMASNILSGFSGFILLLIISLAYIPTSSSLEGR</sequence>
<feature type="transmembrane region" description="Helical" evidence="5">
    <location>
        <begin position="384"/>
        <end position="404"/>
    </location>
</feature>
<evidence type="ECO:0000313" key="8">
    <source>
        <dbReference type="Proteomes" id="UP000266552"/>
    </source>
</evidence>
<feature type="transmembrane region" description="Helical" evidence="5">
    <location>
        <begin position="159"/>
        <end position="181"/>
    </location>
</feature>
<evidence type="ECO:0000313" key="7">
    <source>
        <dbReference type="EMBL" id="AYB46925.1"/>
    </source>
</evidence>
<dbReference type="Proteomes" id="UP000266552">
    <property type="component" value="Chromosome"/>
</dbReference>
<feature type="transmembrane region" description="Helical" evidence="5">
    <location>
        <begin position="125"/>
        <end position="147"/>
    </location>
</feature>
<comment type="subcellular location">
    <subcellularLocation>
        <location evidence="1">Membrane</location>
        <topology evidence="1">Multi-pass membrane protein</topology>
    </subcellularLocation>
</comment>